<dbReference type="Proteomes" id="UP000276133">
    <property type="component" value="Unassembled WGS sequence"/>
</dbReference>
<dbReference type="InterPro" id="IPR026832">
    <property type="entry name" value="Asteroid"/>
</dbReference>
<reference evidence="1 2" key="1">
    <citation type="journal article" date="2018" name="Sci. Rep.">
        <title>Genomic signatures of local adaptation to the degree of environmental predictability in rotifers.</title>
        <authorList>
            <person name="Franch-Gras L."/>
            <person name="Hahn C."/>
            <person name="Garcia-Roger E.M."/>
            <person name="Carmona M.J."/>
            <person name="Serra M."/>
            <person name="Gomez A."/>
        </authorList>
    </citation>
    <scope>NUCLEOTIDE SEQUENCE [LARGE SCALE GENOMIC DNA]</scope>
    <source>
        <strain evidence="1">HYR1</strain>
    </source>
</reference>
<dbReference type="PANTHER" id="PTHR15665:SF1">
    <property type="entry name" value="PROTEIN ASTEROID HOMOLOG 1"/>
    <property type="match status" value="1"/>
</dbReference>
<dbReference type="PANTHER" id="PTHR15665">
    <property type="entry name" value="ASTEROID PROTEIN"/>
    <property type="match status" value="1"/>
</dbReference>
<evidence type="ECO:0000313" key="1">
    <source>
        <dbReference type="EMBL" id="RNA43531.1"/>
    </source>
</evidence>
<dbReference type="OrthoDB" id="10582915at2759"/>
<organism evidence="1 2">
    <name type="scientific">Brachionus plicatilis</name>
    <name type="common">Marine rotifer</name>
    <name type="synonym">Brachionus muelleri</name>
    <dbReference type="NCBI Taxonomy" id="10195"/>
    <lineage>
        <taxon>Eukaryota</taxon>
        <taxon>Metazoa</taxon>
        <taxon>Spiralia</taxon>
        <taxon>Gnathifera</taxon>
        <taxon>Rotifera</taxon>
        <taxon>Eurotatoria</taxon>
        <taxon>Monogononta</taxon>
        <taxon>Pseudotrocha</taxon>
        <taxon>Ploima</taxon>
        <taxon>Brachionidae</taxon>
        <taxon>Brachionus</taxon>
    </lineage>
</organism>
<proteinExistence type="predicted"/>
<comment type="caution">
    <text evidence="1">The sequence shown here is derived from an EMBL/GenBank/DDBJ whole genome shotgun (WGS) entry which is preliminary data.</text>
</comment>
<protein>
    <submittedName>
        <fullName evidence="1">Uncharacterized protein</fullName>
    </submittedName>
</protein>
<gene>
    <name evidence="1" type="ORF">BpHYR1_028496</name>
</gene>
<keyword evidence="2" id="KW-1185">Reference proteome</keyword>
<sequence length="557" mass="66273">MGFFKIEAYIDGLYNSSKRNLVFRQIKLDEIKFLIDGMQLTYMIMFCYLNGQYGGNYDTFYEYLIKLFTKLKPSIHLIVFKSDKEKDSKKRLRMERYAQDLNQNPMSFEIDKLKFNPGLFNKSVIIQAIKDLNISYLETNNNEFLAYYANGFNSTKSLYTIFSKDSYYNVYDLQKGYFSWSYGMEFIKKFEQFDDNTSLPIFYLCDFLNFVQLKHESWIYFCILNGDKDEIERNLEFIGSKKFDYLLNSMRMFELKNLRNNFRNIRKFYSFGMLQTIDKFIKNFKFELEYCFEKYEFDVNLRYIESLKMNKQKLMPCLIEDADQSSVFDSANVLLILDEIFSVLFKKGESVKLVFRDKNFNLIEKEFITKNPNSRNISNLLESKDAPDNIRALLVSLCMLEKEHVNLLNAIIINMMIIHLKKDRILDLYSCRDNIGEIGTNLAEKYDQILNRIDETNFNHETIKLVHLINKFQAIYYVTNILNKLVNPSVECITVNLVLNGYFVTMYLKYLNIRNEIDKIISENKFLYKCKNHLFTLLSGVKNHYNCLLFKQLGIDE</sequence>
<accession>A0A3M7T6D8</accession>
<dbReference type="AlphaFoldDB" id="A0A3M7T6D8"/>
<name>A0A3M7T6D8_BRAPC</name>
<dbReference type="EMBL" id="REGN01000217">
    <property type="protein sequence ID" value="RNA43531.1"/>
    <property type="molecule type" value="Genomic_DNA"/>
</dbReference>
<evidence type="ECO:0000313" key="2">
    <source>
        <dbReference type="Proteomes" id="UP000276133"/>
    </source>
</evidence>